<dbReference type="AlphaFoldDB" id="A0A3G9J977"/>
<dbReference type="EMBL" id="AP019309">
    <property type="protein sequence ID" value="BBH27737.1"/>
    <property type="molecule type" value="Genomic_DNA"/>
</dbReference>
<feature type="transmembrane region" description="Helical" evidence="5">
    <location>
        <begin position="312"/>
        <end position="334"/>
    </location>
</feature>
<evidence type="ECO:0000313" key="8">
    <source>
        <dbReference type="Proteomes" id="UP000268059"/>
    </source>
</evidence>
<dbReference type="GO" id="GO:0016020">
    <property type="term" value="C:membrane"/>
    <property type="evidence" value="ECO:0007669"/>
    <property type="project" value="UniProtKB-SubCell"/>
</dbReference>
<feature type="transmembrane region" description="Helical" evidence="5">
    <location>
        <begin position="208"/>
        <end position="224"/>
    </location>
</feature>
<evidence type="ECO:0000256" key="5">
    <source>
        <dbReference type="SAM" id="Phobius"/>
    </source>
</evidence>
<feature type="transmembrane region" description="Helical" evidence="5">
    <location>
        <begin position="369"/>
        <end position="387"/>
    </location>
</feature>
<keyword evidence="2 5" id="KW-0812">Transmembrane</keyword>
<protein>
    <submittedName>
        <fullName evidence="7">Polymerase</fullName>
    </submittedName>
</protein>
<feature type="transmembrane region" description="Helical" evidence="5">
    <location>
        <begin position="111"/>
        <end position="133"/>
    </location>
</feature>
<feature type="transmembrane region" description="Helical" evidence="5">
    <location>
        <begin position="14"/>
        <end position="42"/>
    </location>
</feature>
<keyword evidence="3 5" id="KW-1133">Transmembrane helix</keyword>
<dbReference type="OrthoDB" id="9806320at2"/>
<evidence type="ECO:0000313" key="7">
    <source>
        <dbReference type="EMBL" id="BBH27737.1"/>
    </source>
</evidence>
<comment type="subcellular location">
    <subcellularLocation>
        <location evidence="1">Membrane</location>
        <topology evidence="1">Multi-pass membrane protein</topology>
    </subcellularLocation>
</comment>
<feature type="transmembrane region" description="Helical" evidence="5">
    <location>
        <begin position="153"/>
        <end position="172"/>
    </location>
</feature>
<feature type="transmembrane region" description="Helical" evidence="5">
    <location>
        <begin position="184"/>
        <end position="202"/>
    </location>
</feature>
<keyword evidence="8" id="KW-1185">Reference proteome</keyword>
<feature type="transmembrane region" description="Helical" evidence="5">
    <location>
        <begin position="78"/>
        <end position="99"/>
    </location>
</feature>
<organism evidence="7 8">
    <name type="scientific">Intestinibaculum porci</name>
    <dbReference type="NCBI Taxonomy" id="2487118"/>
    <lineage>
        <taxon>Bacteria</taxon>
        <taxon>Bacillati</taxon>
        <taxon>Bacillota</taxon>
        <taxon>Erysipelotrichia</taxon>
        <taxon>Erysipelotrichales</taxon>
        <taxon>Erysipelotrichaceae</taxon>
        <taxon>Intestinibaculum</taxon>
    </lineage>
</organism>
<feature type="transmembrane region" description="Helical" evidence="5">
    <location>
        <begin position="54"/>
        <end position="72"/>
    </location>
</feature>
<feature type="transmembrane region" description="Helical" evidence="5">
    <location>
        <begin position="346"/>
        <end position="363"/>
    </location>
</feature>
<feature type="domain" description="O-antigen ligase-related" evidence="6">
    <location>
        <begin position="193"/>
        <end position="321"/>
    </location>
</feature>
<name>A0A3G9J977_9FIRM</name>
<feature type="transmembrane region" description="Helical" evidence="5">
    <location>
        <begin position="229"/>
        <end position="246"/>
    </location>
</feature>
<dbReference type="Pfam" id="PF04932">
    <property type="entry name" value="Wzy_C"/>
    <property type="match status" value="1"/>
</dbReference>
<dbReference type="RefSeq" id="WP_125120437.1">
    <property type="nucleotide sequence ID" value="NZ_AP019309.1"/>
</dbReference>
<evidence type="ECO:0000256" key="4">
    <source>
        <dbReference type="ARBA" id="ARBA00023136"/>
    </source>
</evidence>
<evidence type="ECO:0000256" key="1">
    <source>
        <dbReference type="ARBA" id="ARBA00004141"/>
    </source>
</evidence>
<sequence length="392" mass="44777">MIEQLKNYHEQEKLMALIILSLFVPMIPSVIIMLIVLIIALRKGYLQSAYHHTKASRFVLIFGVLEMIVSLFYRNFPGFGFCFLIVIFFSVAIFFREYLTEAFFEKMTKAILILSVIAALAGFIQYIVILQSFHIHEPLLVVFNTPMHRINAFYFNSNYYAMMINFFIGIGFYKILKAIQKKRVKTILGILAIILINMFALYLSGCRTAWPALALGLIVMLFFAKFYKLFAGIAVLSAGGAGLMATHPQLISRFSNIHKYIGVRRNIWRVAILNIKSHPLFGEGPMTYWHIYKNYKHAHPTQHAHNVFIDPVLSFGIVGICTIAPYFITSIAGLHRMHKKHCNDALVGLMIGMIVMTLVHGLLDYTIFFVHTATLFLIIMGSFDMYTKDTEA</sequence>
<dbReference type="InterPro" id="IPR007016">
    <property type="entry name" value="O-antigen_ligase-rel_domated"/>
</dbReference>
<dbReference type="PANTHER" id="PTHR37422">
    <property type="entry name" value="TEICHURONIC ACID BIOSYNTHESIS PROTEIN TUAE"/>
    <property type="match status" value="1"/>
</dbReference>
<evidence type="ECO:0000256" key="2">
    <source>
        <dbReference type="ARBA" id="ARBA00022692"/>
    </source>
</evidence>
<dbReference type="InterPro" id="IPR051533">
    <property type="entry name" value="WaaL-like"/>
</dbReference>
<keyword evidence="4 5" id="KW-0472">Membrane</keyword>
<accession>A0A3G9J977</accession>
<dbReference type="KEGG" id="ebm:SG0102_26710"/>
<proteinExistence type="predicted"/>
<dbReference type="Proteomes" id="UP000268059">
    <property type="component" value="Chromosome"/>
</dbReference>
<gene>
    <name evidence="7" type="ORF">SG0102_26710</name>
</gene>
<evidence type="ECO:0000256" key="3">
    <source>
        <dbReference type="ARBA" id="ARBA00022989"/>
    </source>
</evidence>
<dbReference type="InParanoid" id="A0A3G9J977"/>
<reference evidence="7 8" key="1">
    <citation type="submission" date="2018-11" db="EMBL/GenBank/DDBJ databases">
        <title>Novel Erysipelotrichaceae bacterium isolated from small intestine of a swine.</title>
        <authorList>
            <person name="Kim J.S."/>
            <person name="Choe H."/>
            <person name="Lee Y.R."/>
            <person name="Kim K.M."/>
            <person name="Park D.S."/>
        </authorList>
    </citation>
    <scope>NUCLEOTIDE SEQUENCE [LARGE SCALE GENOMIC DNA]</scope>
    <source>
        <strain evidence="7 8">SG0102</strain>
    </source>
</reference>
<dbReference type="PANTHER" id="PTHR37422:SF20">
    <property type="entry name" value="O-ANTIGEN POLYMERASE"/>
    <property type="match status" value="1"/>
</dbReference>
<evidence type="ECO:0000259" key="6">
    <source>
        <dbReference type="Pfam" id="PF04932"/>
    </source>
</evidence>